<dbReference type="InterPro" id="IPR036396">
    <property type="entry name" value="Cyt_P450_sf"/>
</dbReference>
<name>A0ABU6EX20_9ACTN</name>
<proteinExistence type="inferred from homology"/>
<dbReference type="InterPro" id="IPR001128">
    <property type="entry name" value="Cyt_P450"/>
</dbReference>
<comment type="caution">
    <text evidence="3">The sequence shown here is derived from an EMBL/GenBank/DDBJ whole genome shotgun (WGS) entry which is preliminary data.</text>
</comment>
<protein>
    <submittedName>
        <fullName evidence="3">Cytochrome P450</fullName>
    </submittedName>
</protein>
<keyword evidence="2" id="KW-0349">Heme</keyword>
<keyword evidence="2" id="KW-0408">Iron</keyword>
<accession>A0ABU6EX20</accession>
<dbReference type="PANTHER" id="PTHR46696">
    <property type="entry name" value="P450, PUTATIVE (EUROFUNG)-RELATED"/>
    <property type="match status" value="1"/>
</dbReference>
<dbReference type="SUPFAM" id="SSF48264">
    <property type="entry name" value="Cytochrome P450"/>
    <property type="match status" value="1"/>
</dbReference>
<dbReference type="Pfam" id="PF00067">
    <property type="entry name" value="p450"/>
    <property type="match status" value="1"/>
</dbReference>
<keyword evidence="4" id="KW-1185">Reference proteome</keyword>
<dbReference type="Gene3D" id="1.10.630.10">
    <property type="entry name" value="Cytochrome P450"/>
    <property type="match status" value="1"/>
</dbReference>
<dbReference type="InterPro" id="IPR002397">
    <property type="entry name" value="Cyt_P450_B"/>
</dbReference>
<dbReference type="Proteomes" id="UP001354931">
    <property type="component" value="Unassembled WGS sequence"/>
</dbReference>
<dbReference type="PRINTS" id="PR00359">
    <property type="entry name" value="BP450"/>
</dbReference>
<dbReference type="RefSeq" id="WP_326013735.1">
    <property type="nucleotide sequence ID" value="NZ_JAOZYC010000001.1"/>
</dbReference>
<keyword evidence="2" id="KW-0560">Oxidoreductase</keyword>
<gene>
    <name evidence="3" type="ORF">OKJ99_01285</name>
</gene>
<evidence type="ECO:0000313" key="4">
    <source>
        <dbReference type="Proteomes" id="UP001354931"/>
    </source>
</evidence>
<organism evidence="3 4">
    <name type="scientific">Streptomyces endophyticus</name>
    <dbReference type="NCBI Taxonomy" id="714166"/>
    <lineage>
        <taxon>Bacteria</taxon>
        <taxon>Bacillati</taxon>
        <taxon>Actinomycetota</taxon>
        <taxon>Actinomycetes</taxon>
        <taxon>Kitasatosporales</taxon>
        <taxon>Streptomycetaceae</taxon>
        <taxon>Streptomyces</taxon>
    </lineage>
</organism>
<evidence type="ECO:0000256" key="2">
    <source>
        <dbReference type="RuleBase" id="RU000461"/>
    </source>
</evidence>
<evidence type="ECO:0000313" key="3">
    <source>
        <dbReference type="EMBL" id="MEB8336154.1"/>
    </source>
</evidence>
<dbReference type="InterPro" id="IPR017972">
    <property type="entry name" value="Cyt_P450_CS"/>
</dbReference>
<keyword evidence="2" id="KW-0479">Metal-binding</keyword>
<evidence type="ECO:0000256" key="1">
    <source>
        <dbReference type="ARBA" id="ARBA00010617"/>
    </source>
</evidence>
<sequence length="424" mass="46772">MTTPVTLDRDRVRELFDLRGAYLAQVGGGYHGDPYPAWHRLRAEAPLHPGTVHELTGYDGPAHFQGLPYPDRPHFSAFSYAACDEAYRNAEVFAASPTPIDPRTGELAAQNSMLSMGGPQHRRYRALVQPSFVPGKAQWWIRNWIEQTVHLLIDSFAAEGRAELNVDFCAAIPVLTITGSFGVSVERALDIRAALRDPQAIVEILAPVVAARRAHPQDDLISVLVEAEMTDEDGVAHHLSDAEIYSFAVLLLTAGSGTTWKQMGITLTALLQRPEVLTAVREDRDLLRPAIEEALRWTPTDPMFSRYVTRDTDLHDVHLPEGSVLHLCIGAANRDPARWDRPDEFDITRKLRPSFAFGGGAHVCLGMHVARAEMRVGIGALLDRLPGLRLDPDAAPPRFIGLYERGATEIPVVFHAATEGNGRE</sequence>
<reference evidence="3 4" key="1">
    <citation type="submission" date="2022-10" db="EMBL/GenBank/DDBJ databases">
        <authorList>
            <person name="Xie J."/>
            <person name="Shen N."/>
        </authorList>
    </citation>
    <scope>NUCLEOTIDE SEQUENCE [LARGE SCALE GENOMIC DNA]</scope>
    <source>
        <strain evidence="3 4">YIM65594</strain>
    </source>
</reference>
<comment type="similarity">
    <text evidence="1 2">Belongs to the cytochrome P450 family.</text>
</comment>
<dbReference type="PANTHER" id="PTHR46696:SF3">
    <property type="entry name" value="PULCHERRIMINIC ACID SYNTHASE"/>
    <property type="match status" value="1"/>
</dbReference>
<keyword evidence="2" id="KW-0503">Monooxygenase</keyword>
<dbReference type="EMBL" id="JAOZYC010000001">
    <property type="protein sequence ID" value="MEB8336154.1"/>
    <property type="molecule type" value="Genomic_DNA"/>
</dbReference>
<dbReference type="PROSITE" id="PS00086">
    <property type="entry name" value="CYTOCHROME_P450"/>
    <property type="match status" value="1"/>
</dbReference>